<dbReference type="PANTHER" id="PTHR44313:SF1">
    <property type="entry name" value="DNAJ HOMOLOG SUBFAMILY C MEMBER 17"/>
    <property type="match status" value="1"/>
</dbReference>
<evidence type="ECO:0000256" key="1">
    <source>
        <dbReference type="ARBA" id="ARBA00004123"/>
    </source>
</evidence>
<dbReference type="InterPro" id="IPR052094">
    <property type="entry name" value="Pre-mRNA-splicing_ERAD"/>
</dbReference>
<dbReference type="FunFam" id="1.10.287.110:FF:000059">
    <property type="entry name" value="dnaJ homolog subfamily C member 17"/>
    <property type="match status" value="1"/>
</dbReference>
<evidence type="ECO:0000313" key="13">
    <source>
        <dbReference type="EMBL" id="JAI14975.1"/>
    </source>
</evidence>
<evidence type="ECO:0000256" key="2">
    <source>
        <dbReference type="ARBA" id="ARBA00004496"/>
    </source>
</evidence>
<dbReference type="EMBL" id="GDAI01002628">
    <property type="protein sequence ID" value="JAI14975.1"/>
    <property type="molecule type" value="mRNA"/>
</dbReference>
<dbReference type="PANTHER" id="PTHR44313">
    <property type="entry name" value="DNAJ HOMOLOG SUBFAMILY C MEMBER 17"/>
    <property type="match status" value="1"/>
</dbReference>
<dbReference type="InterPro" id="IPR036869">
    <property type="entry name" value="J_dom_sf"/>
</dbReference>
<dbReference type="GO" id="GO:0000390">
    <property type="term" value="P:spliceosomal complex disassembly"/>
    <property type="evidence" value="ECO:0007669"/>
    <property type="project" value="TreeGrafter"/>
</dbReference>
<accession>A0A0K8TM17</accession>
<proteinExistence type="evidence at transcript level"/>
<keyword evidence="6" id="KW-0539">Nucleus</keyword>
<dbReference type="InterPro" id="IPR001623">
    <property type="entry name" value="DnaJ_domain"/>
</dbReference>
<dbReference type="Gene3D" id="1.10.287.110">
    <property type="entry name" value="DnaJ domain"/>
    <property type="match status" value="1"/>
</dbReference>
<dbReference type="GO" id="GO:0005737">
    <property type="term" value="C:cytoplasm"/>
    <property type="evidence" value="ECO:0007669"/>
    <property type="project" value="UniProtKB-SubCell"/>
</dbReference>
<evidence type="ECO:0000256" key="7">
    <source>
        <dbReference type="ARBA" id="ARBA00053783"/>
    </source>
</evidence>
<dbReference type="CDD" id="cd06257">
    <property type="entry name" value="DnaJ"/>
    <property type="match status" value="1"/>
</dbReference>
<dbReference type="PROSITE" id="PS50076">
    <property type="entry name" value="DNAJ_2"/>
    <property type="match status" value="1"/>
</dbReference>
<dbReference type="PRINTS" id="PR00625">
    <property type="entry name" value="JDOMAIN"/>
</dbReference>
<evidence type="ECO:0000256" key="9">
    <source>
        <dbReference type="PROSITE-ProRule" id="PRU00176"/>
    </source>
</evidence>
<evidence type="ECO:0000256" key="6">
    <source>
        <dbReference type="ARBA" id="ARBA00023242"/>
    </source>
</evidence>
<dbReference type="Pfam" id="PF00076">
    <property type="entry name" value="RRM_1"/>
    <property type="match status" value="1"/>
</dbReference>
<name>A0A0K8TM17_TABBR</name>
<keyword evidence="3" id="KW-0963">Cytoplasm</keyword>
<evidence type="ECO:0000256" key="4">
    <source>
        <dbReference type="ARBA" id="ARBA00022884"/>
    </source>
</evidence>
<feature type="domain" description="J" evidence="11">
    <location>
        <begin position="11"/>
        <end position="76"/>
    </location>
</feature>
<comment type="function">
    <text evidence="7">May negatively affect PAX8-induced thyroglobulin/TG transcription.</text>
</comment>
<comment type="subcellular location">
    <subcellularLocation>
        <location evidence="2">Cytoplasm</location>
    </subcellularLocation>
    <subcellularLocation>
        <location evidence="1">Nucleus</location>
    </subcellularLocation>
</comment>
<evidence type="ECO:0000259" key="11">
    <source>
        <dbReference type="PROSITE" id="PS50076"/>
    </source>
</evidence>
<dbReference type="SUPFAM" id="SSF54928">
    <property type="entry name" value="RNA-binding domain, RBD"/>
    <property type="match status" value="1"/>
</dbReference>
<dbReference type="GO" id="GO:0005681">
    <property type="term" value="C:spliceosomal complex"/>
    <property type="evidence" value="ECO:0007669"/>
    <property type="project" value="TreeGrafter"/>
</dbReference>
<keyword evidence="5" id="KW-0143">Chaperone</keyword>
<feature type="region of interest" description="Disordered" evidence="10">
    <location>
        <begin position="90"/>
        <end position="110"/>
    </location>
</feature>
<evidence type="ECO:0000256" key="10">
    <source>
        <dbReference type="SAM" id="MobiDB-lite"/>
    </source>
</evidence>
<protein>
    <recommendedName>
        <fullName evidence="8">DnaJ homolog subfamily C member 17</fullName>
    </recommendedName>
</protein>
<feature type="compositionally biased region" description="Basic and acidic residues" evidence="10">
    <location>
        <begin position="90"/>
        <end position="108"/>
    </location>
</feature>
<evidence type="ECO:0000256" key="5">
    <source>
        <dbReference type="ARBA" id="ARBA00023186"/>
    </source>
</evidence>
<dbReference type="SMART" id="SM00271">
    <property type="entry name" value="DnaJ"/>
    <property type="match status" value="1"/>
</dbReference>
<dbReference type="CDD" id="cd12429">
    <property type="entry name" value="RRM_DNAJC17"/>
    <property type="match status" value="1"/>
</dbReference>
<dbReference type="InterPro" id="IPR034254">
    <property type="entry name" value="DNAJC17_RRM"/>
</dbReference>
<evidence type="ECO:0000256" key="3">
    <source>
        <dbReference type="ARBA" id="ARBA00022490"/>
    </source>
</evidence>
<keyword evidence="4 9" id="KW-0694">RNA-binding</keyword>
<dbReference type="PROSITE" id="PS50102">
    <property type="entry name" value="RRM"/>
    <property type="match status" value="1"/>
</dbReference>
<dbReference type="Pfam" id="PF00226">
    <property type="entry name" value="DnaJ"/>
    <property type="match status" value="1"/>
</dbReference>
<evidence type="ECO:0000256" key="8">
    <source>
        <dbReference type="ARBA" id="ARBA00074360"/>
    </source>
</evidence>
<reference evidence="13" key="1">
    <citation type="journal article" date="2015" name="Insect Biochem. Mol. Biol.">
        <title>An insight into the sialome of the horse fly, Tabanus bromius.</title>
        <authorList>
            <person name="Ribeiro J.M."/>
            <person name="Kazimirova M."/>
            <person name="Takac P."/>
            <person name="Andersen J.F."/>
            <person name="Francischetti I.M."/>
        </authorList>
    </citation>
    <scope>NUCLEOTIDE SEQUENCE</scope>
</reference>
<dbReference type="InterPro" id="IPR035979">
    <property type="entry name" value="RBD_domain_sf"/>
</dbReference>
<dbReference type="AlphaFoldDB" id="A0A0K8TM17"/>
<sequence>MEDAKKYSNIDFYGLLELDQTATEAEVRKAYRRKALQCHPDKNPDNPRAAELFHELSKALEILTDKAARNAYDKVLSAKKAAEIRNRQLDSKRQKLKADLEKREKEASTRGQFFSPAKTAEETLRDEIERLRKEGSKLLEEEQELMRNQIREELLRKETSFDSSKHRIKIKWKAGKTDPDNGNYNEDSLRKYLQKYGEIVALVLSSKKNGSALVEFKTAEAAEMAVTYEKGNLANPLTLEWVSNPPSRIRNVLSYNTTVTDSDFESLVLRQMRQAEERKRLIEQMMNEDKKDSNEMK</sequence>
<dbReference type="Gene3D" id="3.30.70.330">
    <property type="match status" value="1"/>
</dbReference>
<dbReference type="SUPFAM" id="SSF46565">
    <property type="entry name" value="Chaperone J-domain"/>
    <property type="match status" value="1"/>
</dbReference>
<dbReference type="InterPro" id="IPR012677">
    <property type="entry name" value="Nucleotide-bd_a/b_plait_sf"/>
</dbReference>
<dbReference type="InterPro" id="IPR000504">
    <property type="entry name" value="RRM_dom"/>
</dbReference>
<dbReference type="GO" id="GO:0003723">
    <property type="term" value="F:RNA binding"/>
    <property type="evidence" value="ECO:0007669"/>
    <property type="project" value="UniProtKB-UniRule"/>
</dbReference>
<evidence type="ECO:0000259" key="12">
    <source>
        <dbReference type="PROSITE" id="PS50102"/>
    </source>
</evidence>
<feature type="domain" description="RRM" evidence="12">
    <location>
        <begin position="179"/>
        <end position="244"/>
    </location>
</feature>
<organism evidence="13">
    <name type="scientific">Tabanus bromius</name>
    <name type="common">Band-eyed brown horse fly</name>
    <dbReference type="NCBI Taxonomy" id="304241"/>
    <lineage>
        <taxon>Eukaryota</taxon>
        <taxon>Metazoa</taxon>
        <taxon>Ecdysozoa</taxon>
        <taxon>Arthropoda</taxon>
        <taxon>Hexapoda</taxon>
        <taxon>Insecta</taxon>
        <taxon>Pterygota</taxon>
        <taxon>Neoptera</taxon>
        <taxon>Endopterygota</taxon>
        <taxon>Diptera</taxon>
        <taxon>Brachycera</taxon>
        <taxon>Tabanomorpha</taxon>
        <taxon>Tabanoidea</taxon>
        <taxon>Tabanidae</taxon>
        <taxon>Tabanus</taxon>
    </lineage>
</organism>